<keyword evidence="3" id="KW-1185">Reference proteome</keyword>
<dbReference type="AlphaFoldDB" id="A0A3A2ZUM6"/>
<protein>
    <submittedName>
        <fullName evidence="2">Uncharacterized protein</fullName>
    </submittedName>
</protein>
<feature type="chain" id="PRO_5017353876" evidence="1">
    <location>
        <begin position="19"/>
        <end position="146"/>
    </location>
</feature>
<organism evidence="2 3">
    <name type="scientific">Aspergillus sclerotialis</name>
    <dbReference type="NCBI Taxonomy" id="2070753"/>
    <lineage>
        <taxon>Eukaryota</taxon>
        <taxon>Fungi</taxon>
        <taxon>Dikarya</taxon>
        <taxon>Ascomycota</taxon>
        <taxon>Pezizomycotina</taxon>
        <taxon>Eurotiomycetes</taxon>
        <taxon>Eurotiomycetidae</taxon>
        <taxon>Eurotiales</taxon>
        <taxon>Aspergillaceae</taxon>
        <taxon>Aspergillus</taxon>
        <taxon>Aspergillus subgen. Polypaecilum</taxon>
    </lineage>
</organism>
<dbReference type="EMBL" id="MVGC01000283">
    <property type="protein sequence ID" value="RJE20711.1"/>
    <property type="molecule type" value="Genomic_DNA"/>
</dbReference>
<feature type="signal peptide" evidence="1">
    <location>
        <begin position="1"/>
        <end position="18"/>
    </location>
</feature>
<name>A0A3A2ZUM6_9EURO</name>
<comment type="caution">
    <text evidence="2">The sequence shown here is derived from an EMBL/GenBank/DDBJ whole genome shotgun (WGS) entry which is preliminary data.</text>
</comment>
<gene>
    <name evidence="2" type="ORF">PHISCL_06956</name>
</gene>
<keyword evidence="1" id="KW-0732">Signal</keyword>
<accession>A0A3A2ZUM6</accession>
<evidence type="ECO:0000256" key="1">
    <source>
        <dbReference type="SAM" id="SignalP"/>
    </source>
</evidence>
<dbReference type="OrthoDB" id="4451356at2759"/>
<dbReference type="Proteomes" id="UP000266188">
    <property type="component" value="Unassembled WGS sequence"/>
</dbReference>
<reference evidence="3" key="1">
    <citation type="submission" date="2017-02" db="EMBL/GenBank/DDBJ databases">
        <authorList>
            <person name="Tafer H."/>
            <person name="Lopandic K."/>
        </authorList>
    </citation>
    <scope>NUCLEOTIDE SEQUENCE [LARGE SCALE GENOMIC DNA]</scope>
    <source>
        <strain evidence="3">CBS 366.77</strain>
    </source>
</reference>
<sequence>MQLLKLGALFGLAQTIMAGKVHIENTSPPANVYVHHCTIILDDPILGCSGSSPPLEEQCGRNGAGTTTHQVCPGTDVSVNWHTGQLKVKKGDQTAQCVLSDVKTGGHCNTDQPNEFEKGDYNAANSLSTSNALYGLAPLVAAGLLF</sequence>
<proteinExistence type="predicted"/>
<evidence type="ECO:0000313" key="2">
    <source>
        <dbReference type="EMBL" id="RJE20711.1"/>
    </source>
</evidence>
<evidence type="ECO:0000313" key="3">
    <source>
        <dbReference type="Proteomes" id="UP000266188"/>
    </source>
</evidence>